<protein>
    <submittedName>
        <fullName evidence="1">Uncharacterized protein</fullName>
    </submittedName>
</protein>
<dbReference type="Proteomes" id="UP001175211">
    <property type="component" value="Unassembled WGS sequence"/>
</dbReference>
<keyword evidence="2" id="KW-1185">Reference proteome</keyword>
<dbReference type="AlphaFoldDB" id="A0AA39J6M7"/>
<gene>
    <name evidence="1" type="ORF">EV420DRAFT_1590184</name>
</gene>
<evidence type="ECO:0000313" key="2">
    <source>
        <dbReference type="Proteomes" id="UP001175211"/>
    </source>
</evidence>
<organism evidence="1 2">
    <name type="scientific">Armillaria tabescens</name>
    <name type="common">Ringless honey mushroom</name>
    <name type="synonym">Agaricus tabescens</name>
    <dbReference type="NCBI Taxonomy" id="1929756"/>
    <lineage>
        <taxon>Eukaryota</taxon>
        <taxon>Fungi</taxon>
        <taxon>Dikarya</taxon>
        <taxon>Basidiomycota</taxon>
        <taxon>Agaricomycotina</taxon>
        <taxon>Agaricomycetes</taxon>
        <taxon>Agaricomycetidae</taxon>
        <taxon>Agaricales</taxon>
        <taxon>Marasmiineae</taxon>
        <taxon>Physalacriaceae</taxon>
        <taxon>Desarmillaria</taxon>
    </lineage>
</organism>
<dbReference type="RefSeq" id="XP_060322327.1">
    <property type="nucleotide sequence ID" value="XM_060474900.1"/>
</dbReference>
<dbReference type="GeneID" id="85358448"/>
<sequence length="184" mass="20901">MGSRAVFFLTAYLRSPLLTQDHVHCRLRCQSRPLKCTDDTKYLGIVFCSTAMDISKEHSVEVVKIQEGTACLRWRGIWGISTLAIYSAWVDSLLTYGSQVVVVTTLRQLERTSLPALQRLNYPIHATLEELYDTDFVTMLSSRCGKTEVFSRSVPVSPRHSYYGTPYCDDPGFDLNSSVDREFQ</sequence>
<proteinExistence type="predicted"/>
<reference evidence="1" key="1">
    <citation type="submission" date="2023-06" db="EMBL/GenBank/DDBJ databases">
        <authorList>
            <consortium name="Lawrence Berkeley National Laboratory"/>
            <person name="Ahrendt S."/>
            <person name="Sahu N."/>
            <person name="Indic B."/>
            <person name="Wong-Bajracharya J."/>
            <person name="Merenyi Z."/>
            <person name="Ke H.-M."/>
            <person name="Monk M."/>
            <person name="Kocsube S."/>
            <person name="Drula E."/>
            <person name="Lipzen A."/>
            <person name="Balint B."/>
            <person name="Henrissat B."/>
            <person name="Andreopoulos B."/>
            <person name="Martin F.M."/>
            <person name="Harder C.B."/>
            <person name="Rigling D."/>
            <person name="Ford K.L."/>
            <person name="Foster G.D."/>
            <person name="Pangilinan J."/>
            <person name="Papanicolaou A."/>
            <person name="Barry K."/>
            <person name="LaButti K."/>
            <person name="Viragh M."/>
            <person name="Koriabine M."/>
            <person name="Yan M."/>
            <person name="Riley R."/>
            <person name="Champramary S."/>
            <person name="Plett K.L."/>
            <person name="Tsai I.J."/>
            <person name="Slot J."/>
            <person name="Sipos G."/>
            <person name="Plett J."/>
            <person name="Nagy L.G."/>
            <person name="Grigoriev I.V."/>
        </authorList>
    </citation>
    <scope>NUCLEOTIDE SEQUENCE</scope>
    <source>
        <strain evidence="1">CCBAS 213</strain>
    </source>
</reference>
<dbReference type="EMBL" id="JAUEPS010000124">
    <property type="protein sequence ID" value="KAK0436649.1"/>
    <property type="molecule type" value="Genomic_DNA"/>
</dbReference>
<evidence type="ECO:0000313" key="1">
    <source>
        <dbReference type="EMBL" id="KAK0436649.1"/>
    </source>
</evidence>
<accession>A0AA39J6M7</accession>
<comment type="caution">
    <text evidence="1">The sequence shown here is derived from an EMBL/GenBank/DDBJ whole genome shotgun (WGS) entry which is preliminary data.</text>
</comment>
<name>A0AA39J6M7_ARMTA</name>